<dbReference type="AlphaFoldDB" id="A0A0T5P932"/>
<dbReference type="Proteomes" id="UP000325785">
    <property type="component" value="Chromosome"/>
</dbReference>
<accession>A0A0T5P932</accession>
<gene>
    <name evidence="2" type="ORF">RIdsm_02558</name>
    <name evidence="1" type="ORF">XM52_13825</name>
</gene>
<dbReference type="STRING" id="540747.SAMN04488031_101785"/>
<evidence type="ECO:0000313" key="3">
    <source>
        <dbReference type="Proteomes" id="UP000051401"/>
    </source>
</evidence>
<evidence type="ECO:0000313" key="1">
    <source>
        <dbReference type="EMBL" id="KRS17548.1"/>
    </source>
</evidence>
<reference evidence="2 4" key="2">
    <citation type="submission" date="2018-08" db="EMBL/GenBank/DDBJ databases">
        <title>Genetic Globetrotter - A new plasmid hitch-hiking vast phylogenetic and geographic distances.</title>
        <authorList>
            <person name="Vollmers J."/>
            <person name="Petersen J."/>
        </authorList>
    </citation>
    <scope>NUCLEOTIDE SEQUENCE [LARGE SCALE GENOMIC DNA]</scope>
    <source>
        <strain evidence="2 4">DSM 26383</strain>
    </source>
</reference>
<evidence type="ECO:0000313" key="4">
    <source>
        <dbReference type="Proteomes" id="UP000325785"/>
    </source>
</evidence>
<dbReference type="Proteomes" id="UP000051401">
    <property type="component" value="Unassembled WGS sequence"/>
</dbReference>
<dbReference type="RefSeq" id="WP_057816725.1">
    <property type="nucleotide sequence ID" value="NZ_CP031598.1"/>
</dbReference>
<keyword evidence="3" id="KW-1185">Reference proteome</keyword>
<sequence>MADNKDQIMRALKETLFRAVRSVEAGDIPQDPIVYGGVTMADNRCARITVDYYDPETEAR</sequence>
<dbReference type="EMBL" id="LAXI01000007">
    <property type="protein sequence ID" value="KRS17548.1"/>
    <property type="molecule type" value="Genomic_DNA"/>
</dbReference>
<name>A0A0T5P932_9RHOB</name>
<protein>
    <submittedName>
        <fullName evidence="1">Uncharacterized protein</fullName>
    </submittedName>
</protein>
<reference evidence="1 3" key="1">
    <citation type="submission" date="2015-04" db="EMBL/GenBank/DDBJ databases">
        <title>The draft genome sequence of Roseovarius indicus B108T.</title>
        <authorList>
            <person name="Li G."/>
            <person name="Lai Q."/>
            <person name="Shao Z."/>
            <person name="Yan P."/>
        </authorList>
    </citation>
    <scope>NUCLEOTIDE SEQUENCE [LARGE SCALE GENOMIC DNA]</scope>
    <source>
        <strain evidence="1 3">B108</strain>
    </source>
</reference>
<dbReference type="PATRIC" id="fig|540747.5.peg.5807"/>
<proteinExistence type="predicted"/>
<dbReference type="KEGG" id="rid:RIdsm_02558"/>
<dbReference type="EMBL" id="CP031598">
    <property type="protein sequence ID" value="QEW26756.1"/>
    <property type="molecule type" value="Genomic_DNA"/>
</dbReference>
<organism evidence="1 3">
    <name type="scientific">Roseovarius indicus</name>
    <dbReference type="NCBI Taxonomy" id="540747"/>
    <lineage>
        <taxon>Bacteria</taxon>
        <taxon>Pseudomonadati</taxon>
        <taxon>Pseudomonadota</taxon>
        <taxon>Alphaproteobacteria</taxon>
        <taxon>Rhodobacterales</taxon>
        <taxon>Roseobacteraceae</taxon>
        <taxon>Roseovarius</taxon>
    </lineage>
</organism>
<evidence type="ECO:0000313" key="2">
    <source>
        <dbReference type="EMBL" id="QEW26756.1"/>
    </source>
</evidence>